<evidence type="ECO:0000256" key="13">
    <source>
        <dbReference type="NCBIfam" id="TIGR03319"/>
    </source>
</evidence>
<accession>W7L5D7</accession>
<dbReference type="InterPro" id="IPR006675">
    <property type="entry name" value="HDIG_dom"/>
</dbReference>
<feature type="transmembrane region" description="Helical" evidence="12">
    <location>
        <begin position="6"/>
        <end position="24"/>
    </location>
</feature>
<dbReference type="InterPro" id="IPR006674">
    <property type="entry name" value="HD_domain"/>
</dbReference>
<evidence type="ECO:0000256" key="7">
    <source>
        <dbReference type="ARBA" id="ARBA00022884"/>
    </source>
</evidence>
<dbReference type="Gene3D" id="3.30.1370.10">
    <property type="entry name" value="K Homology domain, type 1"/>
    <property type="match status" value="1"/>
</dbReference>
<dbReference type="eggNOG" id="COG1418">
    <property type="taxonomic scope" value="Bacteria"/>
</dbReference>
<comment type="similarity">
    <text evidence="10 12">Belongs to the RNase Y family.</text>
</comment>
<dbReference type="InterPro" id="IPR036612">
    <property type="entry name" value="KH_dom_type_1_sf"/>
</dbReference>
<dbReference type="InterPro" id="IPR004088">
    <property type="entry name" value="KH_dom_type_1"/>
</dbReference>
<dbReference type="OrthoDB" id="9803205at2"/>
<evidence type="ECO:0000256" key="10">
    <source>
        <dbReference type="ARBA" id="ARBA00061537"/>
    </source>
</evidence>
<dbReference type="SMART" id="SM00471">
    <property type="entry name" value="HDc"/>
    <property type="match status" value="1"/>
</dbReference>
<evidence type="ECO:0000256" key="1">
    <source>
        <dbReference type="ARBA" id="ARBA00004162"/>
    </source>
</evidence>
<keyword evidence="4 12" id="KW-0540">Nuclease</keyword>
<evidence type="ECO:0000259" key="15">
    <source>
        <dbReference type="PROSITE" id="PS51831"/>
    </source>
</evidence>
<keyword evidence="3 12" id="KW-0812">Transmembrane</keyword>
<dbReference type="GO" id="GO:0016787">
    <property type="term" value="F:hydrolase activity"/>
    <property type="evidence" value="ECO:0007669"/>
    <property type="project" value="UniProtKB-KW"/>
</dbReference>
<dbReference type="PANTHER" id="PTHR12826">
    <property type="entry name" value="RIBONUCLEASE Y"/>
    <property type="match status" value="1"/>
</dbReference>
<dbReference type="PATRIC" id="fig|1307436.3.peg.3217"/>
<dbReference type="SUPFAM" id="SSF54791">
    <property type="entry name" value="Eukaryotic type KH-domain (KH-domain type I)"/>
    <property type="match status" value="1"/>
</dbReference>
<dbReference type="GO" id="GO:0004521">
    <property type="term" value="F:RNA endonuclease activity"/>
    <property type="evidence" value="ECO:0007669"/>
    <property type="project" value="UniProtKB-UniRule"/>
</dbReference>
<comment type="function">
    <text evidence="12">Endoribonuclease that initiates mRNA decay.</text>
</comment>
<evidence type="ECO:0000313" key="16">
    <source>
        <dbReference type="EMBL" id="EWG10437.1"/>
    </source>
</evidence>
<keyword evidence="5 12" id="KW-0255">Endonuclease</keyword>
<reference evidence="16 17" key="2">
    <citation type="journal article" date="2016" name="Sci. Rep.">
        <title>A novel serine protease, Sep1, from Bacillus firmus DS-1 has nematicidal activity and degrades multiple intestinal-associated nematode proteins.</title>
        <authorList>
            <person name="Geng C."/>
            <person name="Nie X."/>
            <person name="Tang Z."/>
            <person name="Zhang Y."/>
            <person name="Lin J."/>
            <person name="Sun M."/>
            <person name="Peng D."/>
        </authorList>
    </citation>
    <scope>NUCLEOTIDE SEQUENCE [LARGE SCALE GENOMIC DNA]</scope>
    <source>
        <strain evidence="16 17">DS1</strain>
    </source>
</reference>
<evidence type="ECO:0000313" key="17">
    <source>
        <dbReference type="Proteomes" id="UP000019270"/>
    </source>
</evidence>
<comment type="caution">
    <text evidence="16">The sequence shown here is derived from an EMBL/GenBank/DDBJ whole genome shotgun (WGS) entry which is preliminary data.</text>
</comment>
<dbReference type="InterPro" id="IPR004087">
    <property type="entry name" value="KH_dom"/>
</dbReference>
<dbReference type="NCBIfam" id="TIGR03319">
    <property type="entry name" value="RNase_Y"/>
    <property type="match status" value="1"/>
</dbReference>
<dbReference type="PANTHER" id="PTHR12826:SF15">
    <property type="entry name" value="RIBONUCLEASE Y"/>
    <property type="match status" value="1"/>
</dbReference>
<dbReference type="PROSITE" id="PS51831">
    <property type="entry name" value="HD"/>
    <property type="match status" value="1"/>
</dbReference>
<dbReference type="Pfam" id="PF12072">
    <property type="entry name" value="RNase_Y_N"/>
    <property type="match status" value="1"/>
</dbReference>
<keyword evidence="7 12" id="KW-0694">RNA-binding</keyword>
<dbReference type="Gene3D" id="1.10.3210.10">
    <property type="entry name" value="Hypothetical protein af1432"/>
    <property type="match status" value="1"/>
</dbReference>
<dbReference type="InterPro" id="IPR017705">
    <property type="entry name" value="Ribonuclease_Y"/>
</dbReference>
<dbReference type="InterPro" id="IPR022711">
    <property type="entry name" value="RNase_Y_N"/>
</dbReference>
<feature type="domain" description="HD" evidence="15">
    <location>
        <begin position="336"/>
        <end position="429"/>
    </location>
</feature>
<evidence type="ECO:0000256" key="8">
    <source>
        <dbReference type="ARBA" id="ARBA00022989"/>
    </source>
</evidence>
<evidence type="ECO:0000256" key="9">
    <source>
        <dbReference type="ARBA" id="ARBA00023136"/>
    </source>
</evidence>
<reference evidence="17" key="1">
    <citation type="submission" date="2013-03" db="EMBL/GenBank/DDBJ databases">
        <title>Draft genome sequence of Bacillus firmus DS1.</title>
        <authorList>
            <person name="Peng D."/>
            <person name="Zhu L."/>
            <person name="Sun M."/>
        </authorList>
    </citation>
    <scope>NUCLEOTIDE SEQUENCE [LARGE SCALE GENOMIC DNA]</scope>
    <source>
        <strain evidence="17">DS1</strain>
    </source>
</reference>
<evidence type="ECO:0000256" key="3">
    <source>
        <dbReference type="ARBA" id="ARBA00022692"/>
    </source>
</evidence>
<dbReference type="Pfam" id="PF01966">
    <property type="entry name" value="HD"/>
    <property type="match status" value="1"/>
</dbReference>
<evidence type="ECO:0000256" key="12">
    <source>
        <dbReference type="HAMAP-Rule" id="MF_00335"/>
    </source>
</evidence>
<protein>
    <recommendedName>
        <fullName evidence="11 12">Ribonuclease Y</fullName>
        <shortName evidence="12">RNase Y</shortName>
        <ecNumber evidence="12 13">3.1.-.-</ecNumber>
    </recommendedName>
</protein>
<evidence type="ECO:0000256" key="4">
    <source>
        <dbReference type="ARBA" id="ARBA00022722"/>
    </source>
</evidence>
<keyword evidence="14" id="KW-0175">Coiled coil</keyword>
<dbReference type="PROSITE" id="PS50084">
    <property type="entry name" value="KH_TYPE_1"/>
    <property type="match status" value="1"/>
</dbReference>
<feature type="coiled-coil region" evidence="14">
    <location>
        <begin position="37"/>
        <end position="146"/>
    </location>
</feature>
<keyword evidence="9 12" id="KW-0472">Membrane</keyword>
<keyword evidence="8 12" id="KW-1133">Transmembrane helix</keyword>
<dbReference type="InterPro" id="IPR003607">
    <property type="entry name" value="HD/PDEase_dom"/>
</dbReference>
<comment type="subcellular location">
    <subcellularLocation>
        <location evidence="1 12">Cell membrane</location>
        <topology evidence="1 12">Single-pass membrane protein</topology>
    </subcellularLocation>
</comment>
<dbReference type="HAMAP" id="MF_00335">
    <property type="entry name" value="RNase_Y"/>
    <property type="match status" value="1"/>
</dbReference>
<dbReference type="GO" id="GO:0006402">
    <property type="term" value="P:mRNA catabolic process"/>
    <property type="evidence" value="ECO:0007669"/>
    <property type="project" value="UniProtKB-UniRule"/>
</dbReference>
<dbReference type="SMART" id="SM00322">
    <property type="entry name" value="KH"/>
    <property type="match status" value="1"/>
</dbReference>
<sequence length="520" mass="58585">MDLVTAIISILLGLIVGAFVGYFVRKSIAEAKIAGAKDAAEQILEDAKREAEATKKEALLEAKDEIHKLRTDAEGEVRDRRNELQKQENRLMQKEENLDRKDETLDKREALLEKRDDSLSKRQQHIEEMESKVEVMIKEQQAELERISGLTREEAKSIILERTEQEVAHDVAIMVKESETRAKEDADKKAKEILSLAIQRCAADHVAETTVSVVNLPNDEMKGRIIGREGRNIRTLETLTGIDLIIDDTPEAVILSGFDPIRRETARLALDKLVQDGRIHPARIEEMVDKARREVDEHIREIGEQTTFEVGVHGLHPDLIKILGRLKFRTSYGQNVLKHSMEVAQLSGLLAAELGQDETLARRAGLLHDIGKAIDHEVEGSHVEIGVELATKYKEHPVVINSIASHHGDTEPTSIIAVLVAAADALSAARPGARRETLENYIRRLEKLEEISESYDGVEKSFAIQAGREIRIMVKPEQIDDLEAHRLARDIRKKIEEELDYPGHIKVTVIRETRAVEYAK</sequence>
<dbReference type="CDD" id="cd00077">
    <property type="entry name" value="HDc"/>
    <property type="match status" value="1"/>
</dbReference>
<evidence type="ECO:0000256" key="11">
    <source>
        <dbReference type="ARBA" id="ARBA00073072"/>
    </source>
</evidence>
<evidence type="ECO:0000256" key="6">
    <source>
        <dbReference type="ARBA" id="ARBA00022801"/>
    </source>
</evidence>
<dbReference type="FunFam" id="3.30.1370.10:FF:000006">
    <property type="entry name" value="Ribonuclease Y"/>
    <property type="match status" value="1"/>
</dbReference>
<dbReference type="EMBL" id="APVL01000010">
    <property type="protein sequence ID" value="EWG10437.1"/>
    <property type="molecule type" value="Genomic_DNA"/>
</dbReference>
<dbReference type="CDD" id="cd22431">
    <property type="entry name" value="KH-I_RNaseY"/>
    <property type="match status" value="1"/>
</dbReference>
<organism evidence="16 17">
    <name type="scientific">Cytobacillus firmus DS1</name>
    <dbReference type="NCBI Taxonomy" id="1307436"/>
    <lineage>
        <taxon>Bacteria</taxon>
        <taxon>Bacillati</taxon>
        <taxon>Bacillota</taxon>
        <taxon>Bacilli</taxon>
        <taxon>Bacillales</taxon>
        <taxon>Bacillaceae</taxon>
        <taxon>Cytobacillus</taxon>
    </lineage>
</organism>
<dbReference type="GO" id="GO:0005886">
    <property type="term" value="C:plasma membrane"/>
    <property type="evidence" value="ECO:0007669"/>
    <property type="project" value="UniProtKB-SubCell"/>
</dbReference>
<keyword evidence="6 12" id="KW-0378">Hydrolase</keyword>
<keyword evidence="2 12" id="KW-1003">Cell membrane</keyword>
<dbReference type="Proteomes" id="UP000019270">
    <property type="component" value="Unassembled WGS sequence"/>
</dbReference>
<dbReference type="FunFam" id="1.10.3210.10:FF:000003">
    <property type="entry name" value="Ribonuclease Y"/>
    <property type="match status" value="1"/>
</dbReference>
<name>W7L5D7_CYTFI</name>
<evidence type="ECO:0000256" key="5">
    <source>
        <dbReference type="ARBA" id="ARBA00022759"/>
    </source>
</evidence>
<dbReference type="NCBIfam" id="TIGR00277">
    <property type="entry name" value="HDIG"/>
    <property type="match status" value="1"/>
</dbReference>
<dbReference type="AlphaFoldDB" id="W7L5D7"/>
<evidence type="ECO:0000256" key="14">
    <source>
        <dbReference type="SAM" id="Coils"/>
    </source>
</evidence>
<proteinExistence type="inferred from homology"/>
<gene>
    <name evidence="12" type="primary">rny</name>
    <name evidence="16" type="ORF">PBF_15079</name>
</gene>
<evidence type="ECO:0000256" key="2">
    <source>
        <dbReference type="ARBA" id="ARBA00022475"/>
    </source>
</evidence>
<dbReference type="EC" id="3.1.-.-" evidence="12 13"/>
<dbReference type="GO" id="GO:0003723">
    <property type="term" value="F:RNA binding"/>
    <property type="evidence" value="ECO:0007669"/>
    <property type="project" value="UniProtKB-UniRule"/>
</dbReference>
<dbReference type="SUPFAM" id="SSF109604">
    <property type="entry name" value="HD-domain/PDEase-like"/>
    <property type="match status" value="1"/>
</dbReference>
<dbReference type="Pfam" id="PF00013">
    <property type="entry name" value="KH_1"/>
    <property type="match status" value="1"/>
</dbReference>